<dbReference type="Gene3D" id="3.40.190.10">
    <property type="entry name" value="Periplasmic binding protein-like II"/>
    <property type="match status" value="2"/>
</dbReference>
<protein>
    <submittedName>
        <fullName evidence="4">Polar amino acid transport system substrate-binding protein</fullName>
    </submittedName>
</protein>
<dbReference type="InterPro" id="IPR001638">
    <property type="entry name" value="Solute-binding_3/MltF_N"/>
</dbReference>
<dbReference type="OrthoDB" id="6193186at2"/>
<organism evidence="4 5">
    <name type="scientific">Limimonas halophila</name>
    <dbReference type="NCBI Taxonomy" id="1082479"/>
    <lineage>
        <taxon>Bacteria</taxon>
        <taxon>Pseudomonadati</taxon>
        <taxon>Pseudomonadota</taxon>
        <taxon>Alphaproteobacteria</taxon>
        <taxon>Rhodospirillales</taxon>
        <taxon>Rhodovibrionaceae</taxon>
        <taxon>Limimonas</taxon>
    </lineage>
</organism>
<sequence>MKARIATVAATLIVGFSAHTAAAGACEDPLKPAWNNWPPYMMPGDDGPKGIDPDILRAVAEEMGCEISWQKMPWKRTKLMLKKGQVDIGTQANINEKRKKYANFSDPYMKFQSALWKRSSDNTEYSSLEDFLSKGKKLRVLRGFEYGENVDSLINKKYKDQIAKADSIKINAKMLAAGRADGTLGNPFVVGYQAKQAGVVDKIEQSVTIQSSPVHFMLSKKSVPQNEIKAMNKALAKLKENGTIQNIVKKYTGTTIQ</sequence>
<feature type="chain" id="PRO_5011701202" evidence="2">
    <location>
        <begin position="22"/>
        <end position="257"/>
    </location>
</feature>
<dbReference type="PROSITE" id="PS51257">
    <property type="entry name" value="PROKAR_LIPOPROTEIN"/>
    <property type="match status" value="1"/>
</dbReference>
<evidence type="ECO:0000256" key="2">
    <source>
        <dbReference type="SAM" id="SignalP"/>
    </source>
</evidence>
<keyword evidence="1 2" id="KW-0732">Signal</keyword>
<evidence type="ECO:0000256" key="1">
    <source>
        <dbReference type="ARBA" id="ARBA00022729"/>
    </source>
</evidence>
<dbReference type="PANTHER" id="PTHR35936">
    <property type="entry name" value="MEMBRANE-BOUND LYTIC MUREIN TRANSGLYCOSYLASE F"/>
    <property type="match status" value="1"/>
</dbReference>
<dbReference type="STRING" id="1082479.SAMN05216241_10836"/>
<accession>A0A1G7T2N5</accession>
<proteinExistence type="predicted"/>
<evidence type="ECO:0000313" key="4">
    <source>
        <dbReference type="EMBL" id="SDG28919.1"/>
    </source>
</evidence>
<feature type="domain" description="Solute-binding protein family 3/N-terminal" evidence="3">
    <location>
        <begin position="29"/>
        <end position="255"/>
    </location>
</feature>
<reference evidence="4 5" key="1">
    <citation type="submission" date="2016-10" db="EMBL/GenBank/DDBJ databases">
        <authorList>
            <person name="de Groot N.N."/>
        </authorList>
    </citation>
    <scope>NUCLEOTIDE SEQUENCE [LARGE SCALE GENOMIC DNA]</scope>
    <source>
        <strain evidence="4 5">DSM 25584</strain>
    </source>
</reference>
<evidence type="ECO:0000313" key="5">
    <source>
        <dbReference type="Proteomes" id="UP000199415"/>
    </source>
</evidence>
<evidence type="ECO:0000259" key="3">
    <source>
        <dbReference type="SMART" id="SM00062"/>
    </source>
</evidence>
<feature type="signal peptide" evidence="2">
    <location>
        <begin position="1"/>
        <end position="21"/>
    </location>
</feature>
<name>A0A1G7T2N5_9PROT</name>
<dbReference type="Pfam" id="PF00497">
    <property type="entry name" value="SBP_bac_3"/>
    <property type="match status" value="1"/>
</dbReference>
<dbReference type="AlphaFoldDB" id="A0A1G7T2N5"/>
<dbReference type="RefSeq" id="WP_090020644.1">
    <property type="nucleotide sequence ID" value="NZ_FNCE01000008.1"/>
</dbReference>
<dbReference type="EMBL" id="FNCE01000008">
    <property type="protein sequence ID" value="SDG28919.1"/>
    <property type="molecule type" value="Genomic_DNA"/>
</dbReference>
<keyword evidence="5" id="KW-1185">Reference proteome</keyword>
<dbReference type="PANTHER" id="PTHR35936:SF25">
    <property type="entry name" value="ABC TRANSPORTER SUBSTRATE-BINDING PROTEIN"/>
    <property type="match status" value="1"/>
</dbReference>
<dbReference type="SMART" id="SM00062">
    <property type="entry name" value="PBPb"/>
    <property type="match status" value="1"/>
</dbReference>
<gene>
    <name evidence="4" type="ORF">SAMN05216241_10836</name>
</gene>
<dbReference type="Proteomes" id="UP000199415">
    <property type="component" value="Unassembled WGS sequence"/>
</dbReference>
<dbReference type="SUPFAM" id="SSF53850">
    <property type="entry name" value="Periplasmic binding protein-like II"/>
    <property type="match status" value="1"/>
</dbReference>